<dbReference type="PANTHER" id="PTHR11579">
    <property type="entry name" value="PROTEIN-L-ISOASPARTATE O-METHYLTRANSFERASE"/>
    <property type="match status" value="1"/>
</dbReference>
<keyword evidence="7" id="KW-0949">S-adenosyl-L-methionine</keyword>
<dbReference type="AlphaFoldDB" id="A0A0F8Z3H2"/>
<dbReference type="SUPFAM" id="SSF53335">
    <property type="entry name" value="S-adenosyl-L-methionine-dependent methyltransferases"/>
    <property type="match status" value="1"/>
</dbReference>
<keyword evidence="5" id="KW-0489">Methyltransferase</keyword>
<dbReference type="GO" id="GO:0032259">
    <property type="term" value="P:methylation"/>
    <property type="evidence" value="ECO:0007669"/>
    <property type="project" value="UniProtKB-KW"/>
</dbReference>
<sequence length="231" mass="25941">MTPLRCFDSQFSIMKKESIKYEHLRERMVQKQIEARGITDPGVLSAMRTVPRHLFVSEALMDQAYGDFPLPIGDQQTISQPYIVAEMTGALQLTDEDRVLEIGTGSGYQAAILARIAYRVYTIERIHSLYLKTRKLFDKLNYHNIVTKYSDGTAGWSDESPFDAIIVTAGAPDIPKVLVNQLAVHGRLVIPVGDQYSQSLIKLYKDEGGVHETNLGGCRFVKLVGEYGWRA</sequence>
<evidence type="ECO:0000256" key="2">
    <source>
        <dbReference type="ARBA" id="ARBA00005369"/>
    </source>
</evidence>
<proteinExistence type="inferred from homology"/>
<accession>A0A0F8Z3H2</accession>
<evidence type="ECO:0000256" key="5">
    <source>
        <dbReference type="ARBA" id="ARBA00022603"/>
    </source>
</evidence>
<reference evidence="8" key="1">
    <citation type="journal article" date="2015" name="Nature">
        <title>Complex archaea that bridge the gap between prokaryotes and eukaryotes.</title>
        <authorList>
            <person name="Spang A."/>
            <person name="Saw J.H."/>
            <person name="Jorgensen S.L."/>
            <person name="Zaremba-Niedzwiedzka K."/>
            <person name="Martijn J."/>
            <person name="Lind A.E."/>
            <person name="van Eijk R."/>
            <person name="Schleper C."/>
            <person name="Guy L."/>
            <person name="Ettema T.J."/>
        </authorList>
    </citation>
    <scope>NUCLEOTIDE SEQUENCE</scope>
</reference>
<name>A0A0F8Z3H2_9ZZZZ</name>
<dbReference type="PROSITE" id="PS01279">
    <property type="entry name" value="PCMT"/>
    <property type="match status" value="1"/>
</dbReference>
<dbReference type="GO" id="GO:0004719">
    <property type="term" value="F:protein-L-isoaspartate (D-aspartate) O-methyltransferase activity"/>
    <property type="evidence" value="ECO:0007669"/>
    <property type="project" value="UniProtKB-EC"/>
</dbReference>
<organism evidence="8">
    <name type="scientific">marine sediment metagenome</name>
    <dbReference type="NCBI Taxonomy" id="412755"/>
    <lineage>
        <taxon>unclassified sequences</taxon>
        <taxon>metagenomes</taxon>
        <taxon>ecological metagenomes</taxon>
    </lineage>
</organism>
<comment type="subcellular location">
    <subcellularLocation>
        <location evidence="1">Cytoplasm</location>
    </subcellularLocation>
</comment>
<dbReference type="NCBIfam" id="NF001453">
    <property type="entry name" value="PRK00312.1"/>
    <property type="match status" value="1"/>
</dbReference>
<dbReference type="Pfam" id="PF01135">
    <property type="entry name" value="PCMT"/>
    <property type="match status" value="1"/>
</dbReference>
<evidence type="ECO:0000256" key="3">
    <source>
        <dbReference type="ARBA" id="ARBA00011890"/>
    </source>
</evidence>
<evidence type="ECO:0000256" key="1">
    <source>
        <dbReference type="ARBA" id="ARBA00004496"/>
    </source>
</evidence>
<dbReference type="Gene3D" id="3.40.50.150">
    <property type="entry name" value="Vaccinia Virus protein VP39"/>
    <property type="match status" value="1"/>
</dbReference>
<evidence type="ECO:0000256" key="4">
    <source>
        <dbReference type="ARBA" id="ARBA00022490"/>
    </source>
</evidence>
<evidence type="ECO:0000256" key="6">
    <source>
        <dbReference type="ARBA" id="ARBA00022679"/>
    </source>
</evidence>
<keyword evidence="6" id="KW-0808">Transferase</keyword>
<comment type="caution">
    <text evidence="8">The sequence shown here is derived from an EMBL/GenBank/DDBJ whole genome shotgun (WGS) entry which is preliminary data.</text>
</comment>
<keyword evidence="4" id="KW-0963">Cytoplasm</keyword>
<dbReference type="InterPro" id="IPR000682">
    <property type="entry name" value="PCMT"/>
</dbReference>
<dbReference type="PANTHER" id="PTHR11579:SF0">
    <property type="entry name" value="PROTEIN-L-ISOASPARTATE(D-ASPARTATE) O-METHYLTRANSFERASE"/>
    <property type="match status" value="1"/>
</dbReference>
<dbReference type="FunFam" id="3.40.50.150:FF:000010">
    <property type="entry name" value="Protein-L-isoaspartate O-methyltransferase"/>
    <property type="match status" value="1"/>
</dbReference>
<dbReference type="CDD" id="cd02440">
    <property type="entry name" value="AdoMet_MTases"/>
    <property type="match status" value="1"/>
</dbReference>
<dbReference type="InterPro" id="IPR029063">
    <property type="entry name" value="SAM-dependent_MTases_sf"/>
</dbReference>
<dbReference type="EMBL" id="LAZR01050035">
    <property type="protein sequence ID" value="KKK88263.1"/>
    <property type="molecule type" value="Genomic_DNA"/>
</dbReference>
<dbReference type="NCBIfam" id="TIGR00080">
    <property type="entry name" value="pimt"/>
    <property type="match status" value="1"/>
</dbReference>
<dbReference type="GO" id="GO:0005737">
    <property type="term" value="C:cytoplasm"/>
    <property type="evidence" value="ECO:0007669"/>
    <property type="project" value="UniProtKB-SubCell"/>
</dbReference>
<gene>
    <name evidence="8" type="ORF">LCGC14_2744930</name>
</gene>
<feature type="non-terminal residue" evidence="8">
    <location>
        <position position="231"/>
    </location>
</feature>
<dbReference type="EC" id="2.1.1.77" evidence="3"/>
<evidence type="ECO:0000256" key="7">
    <source>
        <dbReference type="ARBA" id="ARBA00022691"/>
    </source>
</evidence>
<comment type="similarity">
    <text evidence="2">Belongs to the methyltransferase superfamily. L-isoaspartyl/D-aspartyl protein methyltransferase family.</text>
</comment>
<dbReference type="HAMAP" id="MF_00090">
    <property type="entry name" value="PIMT"/>
    <property type="match status" value="1"/>
</dbReference>
<evidence type="ECO:0000313" key="8">
    <source>
        <dbReference type="EMBL" id="KKK88263.1"/>
    </source>
</evidence>
<protein>
    <recommendedName>
        <fullName evidence="3">protein-L-isoaspartate(D-aspartate) O-methyltransferase</fullName>
        <ecNumber evidence="3">2.1.1.77</ecNumber>
    </recommendedName>
</protein>